<dbReference type="GO" id="GO:0005886">
    <property type="term" value="C:plasma membrane"/>
    <property type="evidence" value="ECO:0007669"/>
    <property type="project" value="TreeGrafter"/>
</dbReference>
<comment type="caution">
    <text evidence="7">The sequence shown here is derived from an EMBL/GenBank/DDBJ whole genome shotgun (WGS) entry which is preliminary data.</text>
</comment>
<evidence type="ECO:0000256" key="3">
    <source>
        <dbReference type="ARBA" id="ARBA00022989"/>
    </source>
</evidence>
<keyword evidence="2 5" id="KW-0812">Transmembrane</keyword>
<evidence type="ECO:0000256" key="1">
    <source>
        <dbReference type="ARBA" id="ARBA00004141"/>
    </source>
</evidence>
<dbReference type="EMBL" id="BMGL01000009">
    <property type="protein sequence ID" value="GGE16362.1"/>
    <property type="molecule type" value="Genomic_DNA"/>
</dbReference>
<feature type="transmembrane region" description="Helical" evidence="5">
    <location>
        <begin position="66"/>
        <end position="82"/>
    </location>
</feature>
<keyword evidence="3 5" id="KW-1133">Transmembrane helix</keyword>
<feature type="transmembrane region" description="Helical" evidence="5">
    <location>
        <begin position="236"/>
        <end position="254"/>
    </location>
</feature>
<dbReference type="PANTHER" id="PTHR10846">
    <property type="entry name" value="SODIUM/POTASSIUM/CALCIUM EXCHANGER"/>
    <property type="match status" value="1"/>
</dbReference>
<feature type="domain" description="Sodium/calcium exchanger membrane region" evidence="6">
    <location>
        <begin position="2"/>
        <end position="108"/>
    </location>
</feature>
<reference evidence="7 8" key="1">
    <citation type="journal article" date="2014" name="Int. J. Syst. Evol. Microbiol.">
        <title>Complete genome sequence of Corynebacterium casei LMG S-19264T (=DSM 44701T), isolated from a smear-ripened cheese.</title>
        <authorList>
            <consortium name="US DOE Joint Genome Institute (JGI-PGF)"/>
            <person name="Walter F."/>
            <person name="Albersmeier A."/>
            <person name="Kalinowski J."/>
            <person name="Ruckert C."/>
        </authorList>
    </citation>
    <scope>NUCLEOTIDE SEQUENCE [LARGE SCALE GENOMIC DNA]</scope>
    <source>
        <strain evidence="7 8">CGMCC 1.12925</strain>
    </source>
</reference>
<evidence type="ECO:0000313" key="8">
    <source>
        <dbReference type="Proteomes" id="UP000599688"/>
    </source>
</evidence>
<dbReference type="AlphaFoldDB" id="A0A916ZW10"/>
<dbReference type="GO" id="GO:0006874">
    <property type="term" value="P:intracellular calcium ion homeostasis"/>
    <property type="evidence" value="ECO:0007669"/>
    <property type="project" value="TreeGrafter"/>
</dbReference>
<feature type="transmembrane region" description="Helical" evidence="5">
    <location>
        <begin position="88"/>
        <end position="108"/>
    </location>
</feature>
<feature type="transmembrane region" description="Helical" evidence="5">
    <location>
        <begin position="36"/>
        <end position="59"/>
    </location>
</feature>
<protein>
    <submittedName>
        <fullName evidence="7">Sodium:calcium antiporter</fullName>
    </submittedName>
</protein>
<evidence type="ECO:0000256" key="2">
    <source>
        <dbReference type="ARBA" id="ARBA00022692"/>
    </source>
</evidence>
<dbReference type="Pfam" id="PF01699">
    <property type="entry name" value="Na_Ca_ex"/>
    <property type="match status" value="2"/>
</dbReference>
<dbReference type="Proteomes" id="UP000599688">
    <property type="component" value="Unassembled WGS sequence"/>
</dbReference>
<feature type="transmembrane region" description="Helical" evidence="5">
    <location>
        <begin position="261"/>
        <end position="278"/>
    </location>
</feature>
<dbReference type="Gene3D" id="1.20.1420.30">
    <property type="entry name" value="NCX, central ion-binding region"/>
    <property type="match status" value="1"/>
</dbReference>
<feature type="domain" description="Sodium/calcium exchanger membrane region" evidence="6">
    <location>
        <begin position="134"/>
        <end position="277"/>
    </location>
</feature>
<sequence length="279" mass="30260">MVIGLTVVSFATSAPELLVSVQAALKNSPEIAIGNVVGSNIANIGLVLGITAIIAPLFIDRDFFRLNWPVMLGFSALLYYFMYTGNEISRIEGLIFITLLMIYLFYLIKRSRGSKGNVPAEVDENLQEVSYFKIIVWLFIGGLGLYFGSELLVKGAVNLAETLGVSNRVIAITMIAVGTSIPELAASVISAFKGEKALSLGNLIGSNIFNIAAVLGITATILPIPINSPEILSQDMVWMIGVSVILLPLSFIAPKMNLSRYKGFLLFAFYLSFIYLVAF</sequence>
<organism evidence="7 8">
    <name type="scientific">Psychroflexus salis</name>
    <dbReference type="NCBI Taxonomy" id="1526574"/>
    <lineage>
        <taxon>Bacteria</taxon>
        <taxon>Pseudomonadati</taxon>
        <taxon>Bacteroidota</taxon>
        <taxon>Flavobacteriia</taxon>
        <taxon>Flavobacteriales</taxon>
        <taxon>Flavobacteriaceae</taxon>
        <taxon>Psychroflexus</taxon>
    </lineage>
</organism>
<evidence type="ECO:0000259" key="6">
    <source>
        <dbReference type="Pfam" id="PF01699"/>
    </source>
</evidence>
<feature type="transmembrane region" description="Helical" evidence="5">
    <location>
        <begin position="169"/>
        <end position="192"/>
    </location>
</feature>
<proteinExistence type="predicted"/>
<feature type="transmembrane region" description="Helical" evidence="5">
    <location>
        <begin position="129"/>
        <end position="149"/>
    </location>
</feature>
<comment type="subcellular location">
    <subcellularLocation>
        <location evidence="1">Membrane</location>
        <topology evidence="1">Multi-pass membrane protein</topology>
    </subcellularLocation>
</comment>
<name>A0A916ZW10_9FLAO</name>
<gene>
    <name evidence="7" type="ORF">GCM10010831_17070</name>
</gene>
<dbReference type="GO" id="GO:0005262">
    <property type="term" value="F:calcium channel activity"/>
    <property type="evidence" value="ECO:0007669"/>
    <property type="project" value="TreeGrafter"/>
</dbReference>
<dbReference type="InterPro" id="IPR004481">
    <property type="entry name" value="K/Na/Ca-exchanger"/>
</dbReference>
<dbReference type="GO" id="GO:0008273">
    <property type="term" value="F:calcium, potassium:sodium antiporter activity"/>
    <property type="evidence" value="ECO:0007669"/>
    <property type="project" value="TreeGrafter"/>
</dbReference>
<keyword evidence="4 5" id="KW-0472">Membrane</keyword>
<dbReference type="NCBIfam" id="TIGR00367">
    <property type="entry name" value="calcium/sodium antiporter"/>
    <property type="match status" value="1"/>
</dbReference>
<evidence type="ECO:0000256" key="4">
    <source>
        <dbReference type="ARBA" id="ARBA00023136"/>
    </source>
</evidence>
<dbReference type="InterPro" id="IPR044880">
    <property type="entry name" value="NCX_ion-bd_dom_sf"/>
</dbReference>
<evidence type="ECO:0000313" key="7">
    <source>
        <dbReference type="EMBL" id="GGE16362.1"/>
    </source>
</evidence>
<dbReference type="PANTHER" id="PTHR10846:SF8">
    <property type="entry name" value="INNER MEMBRANE PROTEIN YRBG"/>
    <property type="match status" value="1"/>
</dbReference>
<feature type="transmembrane region" description="Helical" evidence="5">
    <location>
        <begin position="204"/>
        <end position="224"/>
    </location>
</feature>
<accession>A0A916ZW10</accession>
<evidence type="ECO:0000256" key="5">
    <source>
        <dbReference type="SAM" id="Phobius"/>
    </source>
</evidence>
<keyword evidence="8" id="KW-1185">Reference proteome</keyword>
<dbReference type="InterPro" id="IPR004837">
    <property type="entry name" value="NaCa_Exmemb"/>
</dbReference>